<feature type="region of interest" description="Disordered" evidence="1">
    <location>
        <begin position="88"/>
        <end position="119"/>
    </location>
</feature>
<keyword evidence="2" id="KW-0812">Transmembrane</keyword>
<dbReference type="AlphaFoldDB" id="A0A0U5CR71"/>
<dbReference type="Proteomes" id="UP000069902">
    <property type="component" value="Chromosome cPNK"/>
</dbReference>
<reference evidence="4" key="1">
    <citation type="submission" date="2015-09" db="EMBL/GenBank/DDBJ databases">
        <authorList>
            <person name="Bertelli C."/>
        </authorList>
    </citation>
    <scope>NUCLEOTIDE SEQUENCE [LARGE SCALE GENOMIC DNA]</scope>
    <source>
        <strain evidence="4">KNic</strain>
    </source>
</reference>
<protein>
    <submittedName>
        <fullName evidence="3">Hypothetical membrane protein</fullName>
    </submittedName>
</protein>
<keyword evidence="2" id="KW-0472">Membrane</keyword>
<organism evidence="3 4">
    <name type="scientific">Candidatus Protochlamydia naegleriophila</name>
    <dbReference type="NCBI Taxonomy" id="389348"/>
    <lineage>
        <taxon>Bacteria</taxon>
        <taxon>Pseudomonadati</taxon>
        <taxon>Chlamydiota</taxon>
        <taxon>Chlamydiia</taxon>
        <taxon>Parachlamydiales</taxon>
        <taxon>Parachlamydiaceae</taxon>
        <taxon>Candidatus Protochlamydia</taxon>
    </lineage>
</organism>
<evidence type="ECO:0000256" key="2">
    <source>
        <dbReference type="SAM" id="Phobius"/>
    </source>
</evidence>
<accession>A0A0U5CR71</accession>
<dbReference type="InParanoid" id="A0A0U5CR71"/>
<sequence>MNKRKKTMTMASNKTALLTCASLLTCGAIANLARLFWNIPLSIGSLYLPGWTGAIAFVLLGLLAAWSFREIYAFDRLINLLYRQKIPVSPPPSASAEEPSENREVEDSPLDTHPQSHKD</sequence>
<feature type="transmembrane region" description="Helical" evidence="2">
    <location>
        <begin position="46"/>
        <end position="68"/>
    </location>
</feature>
<dbReference type="EMBL" id="LN879502">
    <property type="protein sequence ID" value="CUI17452.1"/>
    <property type="molecule type" value="Genomic_DNA"/>
</dbReference>
<evidence type="ECO:0000256" key="1">
    <source>
        <dbReference type="SAM" id="MobiDB-lite"/>
    </source>
</evidence>
<evidence type="ECO:0000313" key="4">
    <source>
        <dbReference type="Proteomes" id="UP000069902"/>
    </source>
</evidence>
<keyword evidence="2" id="KW-1133">Transmembrane helix</keyword>
<name>A0A0U5CR71_9BACT</name>
<evidence type="ECO:0000313" key="3">
    <source>
        <dbReference type="EMBL" id="CUI17452.1"/>
    </source>
</evidence>
<dbReference type="KEGG" id="pnl:PNK_1846"/>
<keyword evidence="4" id="KW-1185">Reference proteome</keyword>
<gene>
    <name evidence="3" type="ORF">PNK_1846</name>
</gene>
<proteinExistence type="predicted"/>